<name>A0A1L3Q122_9EURY</name>
<dbReference type="KEGG" id="mhaz:BHR79_03010"/>
<evidence type="ECO:0000313" key="4">
    <source>
        <dbReference type="Proteomes" id="UP000198669"/>
    </source>
</evidence>
<sequence length="466" mass="53974">MVSNNSILKQFIEIESNSNLWNYEINGIHLWPLIRTNTLTYANNKTKGYCTAHAGTNKTNFLKPRFLINSLKTQLFFIANKADYDSLFITTKRYLSESGRYNDYFFGPYFSLFSKPLIFESSFQGQTRQPWEKEEKYLFDFVVLSSAVKAMIKLQLKQSKYKKEIAEFTSLVCQSFSIPDYYLKLYKLLNRRFHSTKYIKSYTNKISDRLDGKIAFIHCASNHPTHGEIIKSLKENGITTVELQHGYVGTEHPAYNNPAGDAQLIAKEYLPDYFLTFGKYWNEQIQTPSKVVTVGNPSFNSSRDYYEKNCTVDPNSILIISQGTATPRMVKIATYLSEVFPERTIIFKLHPGEVPFRERYEQLDQFENIVIKTYDYIHELIASTKIIVGYYSTTLFEAMAYSNKRIFVLQNDLIPDSIGYKFSACDELRDAILNPKLGYSTADSSYFWEPDWESRIAEFLGGLSQK</sequence>
<evidence type="ECO:0000313" key="2">
    <source>
        <dbReference type="EMBL" id="SDW14416.1"/>
    </source>
</evidence>
<keyword evidence="3" id="KW-1185">Reference proteome</keyword>
<dbReference type="InterPro" id="IPR043148">
    <property type="entry name" value="TagF_C"/>
</dbReference>
<proteinExistence type="predicted"/>
<gene>
    <name evidence="1" type="ORF">BHR79_03010</name>
    <name evidence="2" type="ORF">SAMN04515625_0433</name>
</gene>
<evidence type="ECO:0000313" key="3">
    <source>
        <dbReference type="Proteomes" id="UP000186879"/>
    </source>
</evidence>
<protein>
    <submittedName>
        <fullName evidence="1">Uncharacterized protein</fullName>
    </submittedName>
</protein>
<accession>A0A1L3Q122</accession>
<dbReference type="RefSeq" id="WP_072561011.1">
    <property type="nucleotide sequence ID" value="NZ_CP017921.1"/>
</dbReference>
<organism evidence="1 3">
    <name type="scientific">Methanohalophilus halophilus</name>
    <dbReference type="NCBI Taxonomy" id="2177"/>
    <lineage>
        <taxon>Archaea</taxon>
        <taxon>Methanobacteriati</taxon>
        <taxon>Methanobacteriota</taxon>
        <taxon>Stenosarchaea group</taxon>
        <taxon>Methanomicrobia</taxon>
        <taxon>Methanosarcinales</taxon>
        <taxon>Methanosarcinaceae</taxon>
        <taxon>Methanohalophilus</taxon>
    </lineage>
</organism>
<dbReference type="Gene3D" id="3.40.50.12580">
    <property type="match status" value="1"/>
</dbReference>
<dbReference type="STRING" id="2177.BHR79_03010"/>
<dbReference type="EMBL" id="FNMU01000001">
    <property type="protein sequence ID" value="SDW14416.1"/>
    <property type="molecule type" value="Genomic_DNA"/>
</dbReference>
<dbReference type="GeneID" id="30582698"/>
<dbReference type="Proteomes" id="UP000198669">
    <property type="component" value="Unassembled WGS sequence"/>
</dbReference>
<evidence type="ECO:0000313" key="1">
    <source>
        <dbReference type="EMBL" id="APH38560.1"/>
    </source>
</evidence>
<reference evidence="1 3" key="1">
    <citation type="submission" date="2016-10" db="EMBL/GenBank/DDBJ databases">
        <title>Methanohalophilus halophilus.</title>
        <authorList>
            <person name="L'haridon S."/>
        </authorList>
    </citation>
    <scope>NUCLEOTIDE SEQUENCE [LARGE SCALE GENOMIC DNA]</scope>
    <source>
        <strain evidence="1 3">Z-7982</strain>
    </source>
</reference>
<dbReference type="AlphaFoldDB" id="A0A1L3Q122"/>
<dbReference type="SUPFAM" id="SSF53756">
    <property type="entry name" value="UDP-Glycosyltransferase/glycogen phosphorylase"/>
    <property type="match status" value="1"/>
</dbReference>
<dbReference type="OrthoDB" id="76247at2157"/>
<dbReference type="EMBL" id="CP017921">
    <property type="protein sequence ID" value="APH38560.1"/>
    <property type="molecule type" value="Genomic_DNA"/>
</dbReference>
<reference evidence="2 4" key="2">
    <citation type="submission" date="2016-10" db="EMBL/GenBank/DDBJ databases">
        <authorList>
            <person name="de Groot N.N."/>
        </authorList>
    </citation>
    <scope>NUCLEOTIDE SEQUENCE [LARGE SCALE GENOMIC DNA]</scope>
    <source>
        <strain evidence="2 4">Z-7982</strain>
    </source>
</reference>
<dbReference type="Proteomes" id="UP000186879">
    <property type="component" value="Chromosome"/>
</dbReference>